<feature type="signal peptide" evidence="2">
    <location>
        <begin position="1"/>
        <end position="28"/>
    </location>
</feature>
<feature type="region of interest" description="Disordered" evidence="1">
    <location>
        <begin position="64"/>
        <end position="84"/>
    </location>
</feature>
<sequence length="121" mass="12604">MKRINRKIAAAVAATALVPTLLAAPAMAKGRGNNDGLGIIYVESQGLYYETFATTVLPGVGRFQPLDPTGAPGGGPSTPYGPGDKDYVGGRWWVDTNNDGEMDAGDMYFSCPLLGPGRATP</sequence>
<reference evidence="3 4" key="1">
    <citation type="submission" date="2019-08" db="EMBL/GenBank/DDBJ databases">
        <title>Parahaliea maris sp. nov., isolated from the surface seawater.</title>
        <authorList>
            <person name="Liu Y."/>
        </authorList>
    </citation>
    <scope>NUCLEOTIDE SEQUENCE [LARGE SCALE GENOMIC DNA]</scope>
    <source>
        <strain evidence="3 4">HSLHS9</strain>
    </source>
</reference>
<dbReference type="EMBL" id="VRZA01000001">
    <property type="protein sequence ID" value="TXS95982.1"/>
    <property type="molecule type" value="Genomic_DNA"/>
</dbReference>
<dbReference type="Proteomes" id="UP000321039">
    <property type="component" value="Unassembled WGS sequence"/>
</dbReference>
<accession>A0A5C9A7I0</accession>
<keyword evidence="4" id="KW-1185">Reference proteome</keyword>
<comment type="caution">
    <text evidence="3">The sequence shown here is derived from an EMBL/GenBank/DDBJ whole genome shotgun (WGS) entry which is preliminary data.</text>
</comment>
<dbReference type="PROSITE" id="PS00018">
    <property type="entry name" value="EF_HAND_1"/>
    <property type="match status" value="1"/>
</dbReference>
<organism evidence="3 4">
    <name type="scientific">Parahaliea maris</name>
    <dbReference type="NCBI Taxonomy" id="2716870"/>
    <lineage>
        <taxon>Bacteria</taxon>
        <taxon>Pseudomonadati</taxon>
        <taxon>Pseudomonadota</taxon>
        <taxon>Gammaproteobacteria</taxon>
        <taxon>Cellvibrionales</taxon>
        <taxon>Halieaceae</taxon>
        <taxon>Parahaliea</taxon>
    </lineage>
</organism>
<keyword evidence="2" id="KW-0732">Signal</keyword>
<dbReference type="AlphaFoldDB" id="A0A5C9A7I0"/>
<proteinExistence type="predicted"/>
<dbReference type="InterPro" id="IPR018247">
    <property type="entry name" value="EF_Hand_1_Ca_BS"/>
</dbReference>
<name>A0A5C9A7I0_9GAMM</name>
<evidence type="ECO:0000256" key="2">
    <source>
        <dbReference type="SAM" id="SignalP"/>
    </source>
</evidence>
<evidence type="ECO:0000313" key="3">
    <source>
        <dbReference type="EMBL" id="TXS95982.1"/>
    </source>
</evidence>
<gene>
    <name evidence="3" type="ORF">FV139_00260</name>
</gene>
<evidence type="ECO:0000256" key="1">
    <source>
        <dbReference type="SAM" id="MobiDB-lite"/>
    </source>
</evidence>
<evidence type="ECO:0000313" key="4">
    <source>
        <dbReference type="Proteomes" id="UP000321039"/>
    </source>
</evidence>
<dbReference type="RefSeq" id="WP_148066252.1">
    <property type="nucleotide sequence ID" value="NZ_VRZA01000001.1"/>
</dbReference>
<feature type="chain" id="PRO_5022855340" evidence="2">
    <location>
        <begin position="29"/>
        <end position="121"/>
    </location>
</feature>
<protein>
    <submittedName>
        <fullName evidence="3">Uncharacterized protein</fullName>
    </submittedName>
</protein>